<dbReference type="CDD" id="cd06261">
    <property type="entry name" value="TM_PBP2"/>
    <property type="match status" value="1"/>
</dbReference>
<dbReference type="Pfam" id="PF00528">
    <property type="entry name" value="BPD_transp_1"/>
    <property type="match status" value="1"/>
</dbReference>
<keyword evidence="7 9" id="KW-1133">Transmembrane helix</keyword>
<keyword evidence="6 9" id="KW-0812">Transmembrane</keyword>
<dbReference type="GO" id="GO:0015423">
    <property type="term" value="F:ABC-type maltose transporter activity"/>
    <property type="evidence" value="ECO:0007669"/>
    <property type="project" value="TreeGrafter"/>
</dbReference>
<dbReference type="PROSITE" id="PS50928">
    <property type="entry name" value="ABC_TM1"/>
    <property type="match status" value="1"/>
</dbReference>
<comment type="caution">
    <text evidence="11">The sequence shown here is derived from an EMBL/GenBank/DDBJ whole genome shotgun (WGS) entry which is preliminary data.</text>
</comment>
<dbReference type="InterPro" id="IPR000515">
    <property type="entry name" value="MetI-like"/>
</dbReference>
<feature type="transmembrane region" description="Helical" evidence="9">
    <location>
        <begin position="160"/>
        <end position="180"/>
    </location>
</feature>
<keyword evidence="3 9" id="KW-0813">Transport</keyword>
<evidence type="ECO:0000313" key="13">
    <source>
        <dbReference type="Proteomes" id="UP000234951"/>
    </source>
</evidence>
<proteinExistence type="inferred from homology"/>
<keyword evidence="8 9" id="KW-0472">Membrane</keyword>
<evidence type="ECO:0000256" key="5">
    <source>
        <dbReference type="ARBA" id="ARBA00022597"/>
    </source>
</evidence>
<dbReference type="InterPro" id="IPR050901">
    <property type="entry name" value="BP-dep_ABC_trans_perm"/>
</dbReference>
<dbReference type="GO" id="GO:0005886">
    <property type="term" value="C:plasma membrane"/>
    <property type="evidence" value="ECO:0007669"/>
    <property type="project" value="UniProtKB-SubCell"/>
</dbReference>
<evidence type="ECO:0000256" key="4">
    <source>
        <dbReference type="ARBA" id="ARBA00022475"/>
    </source>
</evidence>
<name>A0A2N5GKM5_9BACI</name>
<dbReference type="Gene3D" id="1.10.3720.10">
    <property type="entry name" value="MetI-like"/>
    <property type="match status" value="1"/>
</dbReference>
<sequence>MMMKQFVNSGGWTNLYNRISDSCLKAFCITVLTIFSLVLLSIYLGMFLFAFSDIKGGLPAGFTINNWKFLFEPNLVVGTFAFPNVWTIFYNTLLIALGSMLIEVGVSLLSGYALSKGRFPGKDLLIQSTLFTRALPSITTLIASFYMLKTVGLLDTLFGTILIKGLAEVGLSTWIIKGFFDEIPKEIDRAAEIDGTSNLKKFFAIYVPYIWPGIAAITLFAFLNGWGEYILVSTFTYDSSKITFPIILNSLLDMNSTASVNYGFIMTLATFYMIPAMLLYLFSQKYISKMKI</sequence>
<feature type="transmembrane region" description="Helical" evidence="9">
    <location>
        <begin position="88"/>
        <end position="109"/>
    </location>
</feature>
<accession>A0A2N5GKM5</accession>
<reference evidence="12 14" key="2">
    <citation type="submission" date="2017-12" db="EMBL/GenBank/DDBJ databases">
        <title>Comparative Functional Genomics of Dry Heat Resistant strains isolated from the Viking Spacecraft.</title>
        <authorList>
            <person name="Seuylemezian A."/>
            <person name="Cooper K."/>
            <person name="Vaishampayan P."/>
        </authorList>
    </citation>
    <scope>NUCLEOTIDE SEQUENCE [LARGE SCALE GENOMIC DNA]</scope>
    <source>
        <strain evidence="12 14">ATCC 29669</strain>
    </source>
</reference>
<feature type="transmembrane region" description="Helical" evidence="9">
    <location>
        <begin position="201"/>
        <end position="223"/>
    </location>
</feature>
<dbReference type="PANTHER" id="PTHR32243">
    <property type="entry name" value="MALTOSE TRANSPORT SYSTEM PERMEASE-RELATED"/>
    <property type="match status" value="1"/>
</dbReference>
<dbReference type="PANTHER" id="PTHR32243:SF50">
    <property type="entry name" value="MALTOSE_MALTODEXTRIN TRANSPORT SYSTEM PERMEASE PROTEIN MALG"/>
    <property type="match status" value="1"/>
</dbReference>
<dbReference type="EMBL" id="PGVD01000015">
    <property type="protein sequence ID" value="PLR99405.1"/>
    <property type="molecule type" value="Genomic_DNA"/>
</dbReference>
<reference evidence="11 13" key="1">
    <citation type="submission" date="2017-11" db="EMBL/GenBank/DDBJ databases">
        <title>Comparitive Functional Genomics of Dry Heat Resistant strains isolated from the Viking Spacecraft.</title>
        <authorList>
            <person name="Seuylemezian A."/>
            <person name="Cooper K."/>
            <person name="Vaishampayan P."/>
        </authorList>
    </citation>
    <scope>NUCLEOTIDE SEQUENCE [LARGE SCALE GENOMIC DNA]</scope>
    <source>
        <strain evidence="11 13">M4.6</strain>
    </source>
</reference>
<keyword evidence="4" id="KW-1003">Cell membrane</keyword>
<evidence type="ECO:0000256" key="9">
    <source>
        <dbReference type="RuleBase" id="RU363032"/>
    </source>
</evidence>
<keyword evidence="5" id="KW-0762">Sugar transport</keyword>
<dbReference type="GO" id="GO:0042956">
    <property type="term" value="P:maltodextrin transmembrane transport"/>
    <property type="evidence" value="ECO:0007669"/>
    <property type="project" value="TreeGrafter"/>
</dbReference>
<dbReference type="RefSeq" id="WP_101577735.1">
    <property type="nucleotide sequence ID" value="NZ_PGVA01000028.1"/>
</dbReference>
<evidence type="ECO:0000256" key="1">
    <source>
        <dbReference type="ARBA" id="ARBA00004651"/>
    </source>
</evidence>
<feature type="transmembrane region" description="Helical" evidence="9">
    <location>
        <begin position="130"/>
        <end position="148"/>
    </location>
</feature>
<evidence type="ECO:0000256" key="2">
    <source>
        <dbReference type="ARBA" id="ARBA00009047"/>
    </source>
</evidence>
<evidence type="ECO:0000313" key="11">
    <source>
        <dbReference type="EMBL" id="PLR82019.1"/>
    </source>
</evidence>
<dbReference type="OrthoDB" id="9810086at2"/>
<organism evidence="11 13">
    <name type="scientific">Bacillus canaveralius</name>
    <dbReference type="NCBI Taxonomy" id="1403243"/>
    <lineage>
        <taxon>Bacteria</taxon>
        <taxon>Bacillati</taxon>
        <taxon>Bacillota</taxon>
        <taxon>Bacilli</taxon>
        <taxon>Bacillales</taxon>
        <taxon>Bacillaceae</taxon>
        <taxon>Bacillus</taxon>
    </lineage>
</organism>
<dbReference type="SUPFAM" id="SSF161098">
    <property type="entry name" value="MetI-like"/>
    <property type="match status" value="1"/>
</dbReference>
<gene>
    <name evidence="11" type="ORF">CU635_12645</name>
    <name evidence="12" type="ORF">CVD25_05940</name>
</gene>
<protein>
    <recommendedName>
        <fullName evidence="10">ABC transmembrane type-1 domain-containing protein</fullName>
    </recommendedName>
</protein>
<feature type="transmembrane region" description="Helical" evidence="9">
    <location>
        <begin position="262"/>
        <end position="282"/>
    </location>
</feature>
<feature type="transmembrane region" description="Helical" evidence="9">
    <location>
        <begin position="26"/>
        <end position="51"/>
    </location>
</feature>
<evidence type="ECO:0000256" key="3">
    <source>
        <dbReference type="ARBA" id="ARBA00022448"/>
    </source>
</evidence>
<dbReference type="Proteomes" id="UP000235114">
    <property type="component" value="Unassembled WGS sequence"/>
</dbReference>
<evidence type="ECO:0000313" key="14">
    <source>
        <dbReference type="Proteomes" id="UP000235114"/>
    </source>
</evidence>
<evidence type="ECO:0000256" key="7">
    <source>
        <dbReference type="ARBA" id="ARBA00022989"/>
    </source>
</evidence>
<dbReference type="Proteomes" id="UP000234951">
    <property type="component" value="Unassembled WGS sequence"/>
</dbReference>
<evidence type="ECO:0000256" key="8">
    <source>
        <dbReference type="ARBA" id="ARBA00023136"/>
    </source>
</evidence>
<evidence type="ECO:0000259" key="10">
    <source>
        <dbReference type="PROSITE" id="PS50928"/>
    </source>
</evidence>
<evidence type="ECO:0000256" key="6">
    <source>
        <dbReference type="ARBA" id="ARBA00022692"/>
    </source>
</evidence>
<feature type="domain" description="ABC transmembrane type-1" evidence="10">
    <location>
        <begin position="89"/>
        <end position="283"/>
    </location>
</feature>
<dbReference type="InterPro" id="IPR035906">
    <property type="entry name" value="MetI-like_sf"/>
</dbReference>
<evidence type="ECO:0000313" key="12">
    <source>
        <dbReference type="EMBL" id="PLR99405.1"/>
    </source>
</evidence>
<comment type="similarity">
    <text evidence="2">Belongs to the binding-protein-dependent transport system permease family. MalFG subfamily.</text>
</comment>
<dbReference type="AlphaFoldDB" id="A0A2N5GKM5"/>
<dbReference type="EMBL" id="PGVA01000028">
    <property type="protein sequence ID" value="PLR82019.1"/>
    <property type="molecule type" value="Genomic_DNA"/>
</dbReference>
<keyword evidence="14" id="KW-1185">Reference proteome</keyword>
<comment type="subcellular location">
    <subcellularLocation>
        <location evidence="1 9">Cell membrane</location>
        <topology evidence="1 9">Multi-pass membrane protein</topology>
    </subcellularLocation>
</comment>